<dbReference type="PROSITE" id="PS00687">
    <property type="entry name" value="ALDEHYDE_DEHYDR_GLU"/>
    <property type="match status" value="1"/>
</dbReference>
<keyword evidence="1 3" id="KW-0560">Oxidoreductase</keyword>
<feature type="domain" description="Aldehyde dehydrogenase" evidence="4">
    <location>
        <begin position="37"/>
        <end position="300"/>
    </location>
</feature>
<protein>
    <recommendedName>
        <fullName evidence="4">Aldehyde dehydrogenase domain-containing protein</fullName>
    </recommendedName>
</protein>
<evidence type="ECO:0000313" key="6">
    <source>
        <dbReference type="Proteomes" id="UP000433876"/>
    </source>
</evidence>
<dbReference type="InterPro" id="IPR016162">
    <property type="entry name" value="Ald_DH_N"/>
</dbReference>
<dbReference type="PANTHER" id="PTHR43353">
    <property type="entry name" value="SUCCINATE-SEMIALDEHYDE DEHYDROGENASE, MITOCHONDRIAL"/>
    <property type="match status" value="1"/>
</dbReference>
<dbReference type="InterPro" id="IPR015590">
    <property type="entry name" value="Aldehyde_DH_dom"/>
</dbReference>
<sequence length="375" mass="40280">MTPNAGPTEAHEHSSGPSNLMDQAQLLYVDGRYQPSSDGATFLVNNPMTSHRIYNCASASVDDYSLAIENAHEAYQSWSKTGPTARRMIFLKAAGILESYLHRDAGEIMSQEISAPDYWVKINIHSTAGTLREVAGLATQIRGEVIPTDRPGTTAFMERQPVGVVFGIAPWNAPVNLTARAIACPLICRNTVVLKPSEYSPKSQHLVVRALAAAGLPLGCLNFLPTSPKRTPQVTEFAVKHPKVLRVTFTGSDRVGRIIGGWAAECVKQCILELGGNAPVLVFDDANIDEAVEAVVFGACEKFKAKLLAKVATVKTGNHLEYFGVSFSGLFTPASARRVIELVKSAVHGGAKLLAGDVEITGPNKTIVRPHILEG</sequence>
<accession>A0A8S8ZMV4</accession>
<dbReference type="GO" id="GO:0004777">
    <property type="term" value="F:succinate-semialdehyde dehydrogenase (NAD+) activity"/>
    <property type="evidence" value="ECO:0007669"/>
    <property type="project" value="TreeGrafter"/>
</dbReference>
<comment type="similarity">
    <text evidence="3">Belongs to the aldehyde dehydrogenase family.</text>
</comment>
<evidence type="ECO:0000256" key="1">
    <source>
        <dbReference type="ARBA" id="ARBA00023002"/>
    </source>
</evidence>
<dbReference type="Proteomes" id="UP000433876">
    <property type="component" value="Unassembled WGS sequence"/>
</dbReference>
<organism evidence="5 6">
    <name type="scientific">Sordaria macrospora</name>
    <dbReference type="NCBI Taxonomy" id="5147"/>
    <lineage>
        <taxon>Eukaryota</taxon>
        <taxon>Fungi</taxon>
        <taxon>Dikarya</taxon>
        <taxon>Ascomycota</taxon>
        <taxon>Pezizomycotina</taxon>
        <taxon>Sordariomycetes</taxon>
        <taxon>Sordariomycetidae</taxon>
        <taxon>Sordariales</taxon>
        <taxon>Sordariaceae</taxon>
        <taxon>Sordaria</taxon>
    </lineage>
</organism>
<dbReference type="PANTHER" id="PTHR43353:SF6">
    <property type="entry name" value="CYTOPLASMIC ALDEHYDE DEHYDROGENASE (EUROFUNG)"/>
    <property type="match status" value="1"/>
</dbReference>
<comment type="caution">
    <text evidence="5">The sequence shown here is derived from an EMBL/GenBank/DDBJ whole genome shotgun (WGS) entry which is preliminary data.</text>
</comment>
<dbReference type="OMA" id="TARTHYL"/>
<gene>
    <name evidence="5" type="ORF">SMACR_12591</name>
</gene>
<evidence type="ECO:0000313" key="5">
    <source>
        <dbReference type="EMBL" id="KAA8629632.1"/>
    </source>
</evidence>
<dbReference type="SUPFAM" id="SSF53720">
    <property type="entry name" value="ALDH-like"/>
    <property type="match status" value="1"/>
</dbReference>
<reference evidence="5 6" key="1">
    <citation type="submission" date="2017-07" db="EMBL/GenBank/DDBJ databases">
        <title>Genome sequence of the Sordaria macrospora wild type strain R19027.</title>
        <authorList>
            <person name="Nowrousian M."/>
            <person name="Teichert I."/>
            <person name="Kueck U."/>
        </authorList>
    </citation>
    <scope>NUCLEOTIDE SEQUENCE [LARGE SCALE GENOMIC DNA]</scope>
    <source>
        <strain evidence="5 6">R19027</strain>
        <tissue evidence="5">Mycelium</tissue>
    </source>
</reference>
<dbReference type="Gene3D" id="3.40.605.10">
    <property type="entry name" value="Aldehyde Dehydrogenase, Chain A, domain 1"/>
    <property type="match status" value="1"/>
</dbReference>
<evidence type="ECO:0000259" key="4">
    <source>
        <dbReference type="Pfam" id="PF00171"/>
    </source>
</evidence>
<name>A0A8S8ZMV4_SORMA</name>
<dbReference type="Pfam" id="PF00171">
    <property type="entry name" value="Aldedh"/>
    <property type="match status" value="1"/>
</dbReference>
<feature type="active site" evidence="2">
    <location>
        <position position="273"/>
    </location>
</feature>
<dbReference type="InterPro" id="IPR016161">
    <property type="entry name" value="Ald_DH/histidinol_DH"/>
</dbReference>
<dbReference type="InterPro" id="IPR050740">
    <property type="entry name" value="Aldehyde_DH_Superfamily"/>
</dbReference>
<dbReference type="AlphaFoldDB" id="A0A8S8ZMV4"/>
<evidence type="ECO:0000256" key="2">
    <source>
        <dbReference type="PROSITE-ProRule" id="PRU10007"/>
    </source>
</evidence>
<evidence type="ECO:0000256" key="3">
    <source>
        <dbReference type="RuleBase" id="RU003345"/>
    </source>
</evidence>
<dbReference type="VEuPathDB" id="FungiDB:SMAC_12591"/>
<dbReference type="GO" id="GO:0009450">
    <property type="term" value="P:gamma-aminobutyric acid catabolic process"/>
    <property type="evidence" value="ECO:0007669"/>
    <property type="project" value="TreeGrafter"/>
</dbReference>
<proteinExistence type="inferred from homology"/>
<dbReference type="EMBL" id="NMPR01000128">
    <property type="protein sequence ID" value="KAA8629632.1"/>
    <property type="molecule type" value="Genomic_DNA"/>
</dbReference>
<dbReference type="InterPro" id="IPR029510">
    <property type="entry name" value="Ald_DH_CS_GLU"/>
</dbReference>